<dbReference type="InterPro" id="IPR003848">
    <property type="entry name" value="DUF218"/>
</dbReference>
<organism evidence="3 4">
    <name type="scientific">Nesterenkonia alkaliphila</name>
    <dbReference type="NCBI Taxonomy" id="1463631"/>
    <lineage>
        <taxon>Bacteria</taxon>
        <taxon>Bacillati</taxon>
        <taxon>Actinomycetota</taxon>
        <taxon>Actinomycetes</taxon>
        <taxon>Micrococcales</taxon>
        <taxon>Micrococcaceae</taxon>
        <taxon>Nesterenkonia</taxon>
    </lineage>
</organism>
<feature type="transmembrane region" description="Helical" evidence="1">
    <location>
        <begin position="303"/>
        <end position="326"/>
    </location>
</feature>
<proteinExistence type="predicted"/>
<feature type="domain" description="DUF218" evidence="2">
    <location>
        <begin position="148"/>
        <end position="294"/>
    </location>
</feature>
<dbReference type="InterPro" id="IPR051599">
    <property type="entry name" value="Cell_Envelope_Assoc"/>
</dbReference>
<dbReference type="GO" id="GO:0043164">
    <property type="term" value="P:Gram-negative-bacterium-type cell wall biogenesis"/>
    <property type="evidence" value="ECO:0007669"/>
    <property type="project" value="TreeGrafter"/>
</dbReference>
<reference evidence="3 4" key="1">
    <citation type="submission" date="2019-12" db="EMBL/GenBank/DDBJ databases">
        <title>Nesterenkonia muleiensis sp. nov., a novel actinobacterium isolated from sap of Populus euphratica.</title>
        <authorList>
            <person name="Wang R."/>
        </authorList>
    </citation>
    <scope>NUCLEOTIDE SEQUENCE [LARGE SCALE GENOMIC DNA]</scope>
    <source>
        <strain evidence="3 4">F10</strain>
    </source>
</reference>
<dbReference type="InterPro" id="IPR014729">
    <property type="entry name" value="Rossmann-like_a/b/a_fold"/>
</dbReference>
<dbReference type="EMBL" id="WRPM01000031">
    <property type="protein sequence ID" value="MVT25635.1"/>
    <property type="molecule type" value="Genomic_DNA"/>
</dbReference>
<keyword evidence="1" id="KW-1133">Transmembrane helix</keyword>
<name>A0A7K1UGN5_9MICC</name>
<evidence type="ECO:0000313" key="3">
    <source>
        <dbReference type="EMBL" id="MVT25635.1"/>
    </source>
</evidence>
<feature type="transmembrane region" description="Helical" evidence="1">
    <location>
        <begin position="110"/>
        <end position="137"/>
    </location>
</feature>
<dbReference type="GO" id="GO:0000270">
    <property type="term" value="P:peptidoglycan metabolic process"/>
    <property type="evidence" value="ECO:0007669"/>
    <property type="project" value="TreeGrafter"/>
</dbReference>
<dbReference type="OrthoDB" id="9782395at2"/>
<dbReference type="Gene3D" id="3.40.50.620">
    <property type="entry name" value="HUPs"/>
    <property type="match status" value="1"/>
</dbReference>
<keyword evidence="1" id="KW-0472">Membrane</keyword>
<comment type="caution">
    <text evidence="3">The sequence shown here is derived from an EMBL/GenBank/DDBJ whole genome shotgun (WGS) entry which is preliminary data.</text>
</comment>
<gene>
    <name evidence="3" type="ORF">GNZ21_04540</name>
</gene>
<dbReference type="Pfam" id="PF02698">
    <property type="entry name" value="DUF218"/>
    <property type="match status" value="1"/>
</dbReference>
<accession>A0A7K1UGN5</accession>
<dbReference type="Proteomes" id="UP000460157">
    <property type="component" value="Unassembled WGS sequence"/>
</dbReference>
<protein>
    <submittedName>
        <fullName evidence="3">YdcF family protein</fullName>
    </submittedName>
</protein>
<feature type="transmembrane region" description="Helical" evidence="1">
    <location>
        <begin position="44"/>
        <end position="71"/>
    </location>
</feature>
<keyword evidence="4" id="KW-1185">Reference proteome</keyword>
<dbReference type="PANTHER" id="PTHR30336">
    <property type="entry name" value="INNER MEMBRANE PROTEIN, PROBABLE PERMEASE"/>
    <property type="match status" value="1"/>
</dbReference>
<dbReference type="CDD" id="cd06259">
    <property type="entry name" value="YdcF-like"/>
    <property type="match status" value="1"/>
</dbReference>
<dbReference type="PANTHER" id="PTHR30336:SF4">
    <property type="entry name" value="ENVELOPE BIOGENESIS FACTOR ELYC"/>
    <property type="match status" value="1"/>
</dbReference>
<evidence type="ECO:0000256" key="1">
    <source>
        <dbReference type="SAM" id="Phobius"/>
    </source>
</evidence>
<keyword evidence="1" id="KW-0812">Transmembrane</keyword>
<sequence>MLRNGVLLVAGVLLTVFGLVDLAWLALSEVPRTEGGLGYTTPLALTLLGLFVLLPVGYLVLVLFLLTNGLTMLRRESRSLRNLLSLIAGLGLLAAPIACVWLLISGSAAGVALAVLIFFLTGYLSACFLVVLVYAWVYGRSTAKVVPQAVVILGAQVINGWVPPLLRARLDRAIGVYRDTLAAGHPAPLMIPSGGQGSDESRPEGQVMAEYLLQRGIPGEQILVEDRATTTEENLRFSAQIQNDAARPGPAVAVTNNYHALRAALLARRLKLDIEAVGAKTAFYYVPSAFLREFAAVMLGHRVLHAVLFAPFLLLVAAIFGMWLILDG</sequence>
<feature type="transmembrane region" description="Helical" evidence="1">
    <location>
        <begin position="83"/>
        <end position="104"/>
    </location>
</feature>
<dbReference type="AlphaFoldDB" id="A0A7K1UGN5"/>
<dbReference type="GO" id="GO:0005886">
    <property type="term" value="C:plasma membrane"/>
    <property type="evidence" value="ECO:0007669"/>
    <property type="project" value="TreeGrafter"/>
</dbReference>
<evidence type="ECO:0000313" key="4">
    <source>
        <dbReference type="Proteomes" id="UP000460157"/>
    </source>
</evidence>
<evidence type="ECO:0000259" key="2">
    <source>
        <dbReference type="Pfam" id="PF02698"/>
    </source>
</evidence>